<evidence type="ECO:0000256" key="9">
    <source>
        <dbReference type="ARBA" id="ARBA00022777"/>
    </source>
</evidence>
<keyword evidence="19" id="KW-1185">Reference proteome</keyword>
<dbReference type="KEGG" id="hch:HCH_00065"/>
<dbReference type="InterPro" id="IPR004358">
    <property type="entry name" value="Sig_transdc_His_kin-like_C"/>
</dbReference>
<protein>
    <recommendedName>
        <fullName evidence="3">histidine kinase</fullName>
        <ecNumber evidence="3">2.7.13.3</ecNumber>
    </recommendedName>
</protein>
<dbReference type="InterPro" id="IPR003660">
    <property type="entry name" value="HAMP_dom"/>
</dbReference>
<dbReference type="SUPFAM" id="SSF55874">
    <property type="entry name" value="ATPase domain of HSP90 chaperone/DNA topoisomerase II/histidine kinase"/>
    <property type="match status" value="1"/>
</dbReference>
<dbReference type="SMART" id="SM00387">
    <property type="entry name" value="HATPase_c"/>
    <property type="match status" value="1"/>
</dbReference>
<dbReference type="Gene3D" id="3.30.565.10">
    <property type="entry name" value="Histidine kinase-like ATPase, C-terminal domain"/>
    <property type="match status" value="1"/>
</dbReference>
<keyword evidence="6" id="KW-0808">Transferase</keyword>
<evidence type="ECO:0000256" key="14">
    <source>
        <dbReference type="SAM" id="MobiDB-lite"/>
    </source>
</evidence>
<evidence type="ECO:0000259" key="16">
    <source>
        <dbReference type="PROSITE" id="PS50109"/>
    </source>
</evidence>
<dbReference type="SUPFAM" id="SSF158472">
    <property type="entry name" value="HAMP domain-like"/>
    <property type="match status" value="1"/>
</dbReference>
<feature type="region of interest" description="Disordered" evidence="14">
    <location>
        <begin position="83"/>
        <end position="111"/>
    </location>
</feature>
<dbReference type="SMART" id="SM00304">
    <property type="entry name" value="HAMP"/>
    <property type="match status" value="1"/>
</dbReference>
<proteinExistence type="predicted"/>
<evidence type="ECO:0000256" key="2">
    <source>
        <dbReference type="ARBA" id="ARBA00004651"/>
    </source>
</evidence>
<dbReference type="eggNOG" id="COG2770">
    <property type="taxonomic scope" value="Bacteria"/>
</dbReference>
<dbReference type="InterPro" id="IPR005467">
    <property type="entry name" value="His_kinase_dom"/>
</dbReference>
<dbReference type="Pfam" id="PF02518">
    <property type="entry name" value="HATPase_c"/>
    <property type="match status" value="1"/>
</dbReference>
<keyword evidence="5" id="KW-0597">Phosphoprotein</keyword>
<comment type="catalytic activity">
    <reaction evidence="1">
        <text>ATP + protein L-histidine = ADP + protein N-phospho-L-histidine.</text>
        <dbReference type="EC" id="2.7.13.3"/>
    </reaction>
</comment>
<dbReference type="EMBL" id="CP000155">
    <property type="protein sequence ID" value="ABC26987.1"/>
    <property type="molecule type" value="Genomic_DNA"/>
</dbReference>
<keyword evidence="8" id="KW-0547">Nucleotide-binding</keyword>
<accession>Q2SQT7</accession>
<dbReference type="PANTHER" id="PTHR45528">
    <property type="entry name" value="SENSOR HISTIDINE KINASE CPXA"/>
    <property type="match status" value="1"/>
</dbReference>
<dbReference type="Pfam" id="PF00512">
    <property type="entry name" value="HisKA"/>
    <property type="match status" value="1"/>
</dbReference>
<dbReference type="PRINTS" id="PR00344">
    <property type="entry name" value="BCTRLSENSOR"/>
</dbReference>
<dbReference type="PANTHER" id="PTHR45528:SF1">
    <property type="entry name" value="SENSOR HISTIDINE KINASE CPXA"/>
    <property type="match status" value="1"/>
</dbReference>
<dbReference type="InterPro" id="IPR036097">
    <property type="entry name" value="HisK_dim/P_sf"/>
</dbReference>
<dbReference type="Gene3D" id="1.10.287.130">
    <property type="match status" value="1"/>
</dbReference>
<evidence type="ECO:0000256" key="13">
    <source>
        <dbReference type="ARBA" id="ARBA00023136"/>
    </source>
</evidence>
<dbReference type="EC" id="2.7.13.3" evidence="3"/>
<keyword evidence="13 15" id="KW-0472">Membrane</keyword>
<dbReference type="RefSeq" id="WP_011394064.1">
    <property type="nucleotide sequence ID" value="NC_007645.1"/>
</dbReference>
<sequence>MRIQTKLILALLIATTAMFAAMYSLMQWSFDRGFLDYVNRRDLQRQETLINNLQRFYRQTGSWEPLRRDHNLWRRLLEADEDDQQPWRPPRRGGDNRPDRPHPPRPPTLLDADKQVVTGRYRSDFIMAPIKLGDQTIGWLALPPRVRVTEQNDLAFSKSQDKAFLVISALMVAISLLIALPLARQFVTPIKRLATATRQLAQGAYDMELKISGKDELGQLARDFHQLAQTLKSNETARRRWIADISHELRTPLAIAKGELEALVDGVRPTNRDNLLSIQQEIEHLQKLINDLYELTNAEVGALRYQKDEEDLRLILQHALDRHQSSFAAAGFQLISDLAPSPAIVWADATRLSQLLDNLLSNTCKYADPGAQVRVALSTDHNQVRLRIEDSGPGAPDDALPKLFDHLYRVENSRNRNTGGSGLGLAICRKIVEAHDGEISASRSPLGGLAIDVTLPAGKE</sequence>
<evidence type="ECO:0000313" key="18">
    <source>
        <dbReference type="EMBL" id="ABC26987.1"/>
    </source>
</evidence>
<dbReference type="OrthoDB" id="9804645at2"/>
<dbReference type="Proteomes" id="UP000000238">
    <property type="component" value="Chromosome"/>
</dbReference>
<organism evidence="18 19">
    <name type="scientific">Hahella chejuensis (strain KCTC 2396)</name>
    <dbReference type="NCBI Taxonomy" id="349521"/>
    <lineage>
        <taxon>Bacteria</taxon>
        <taxon>Pseudomonadati</taxon>
        <taxon>Pseudomonadota</taxon>
        <taxon>Gammaproteobacteria</taxon>
        <taxon>Oceanospirillales</taxon>
        <taxon>Hahellaceae</taxon>
        <taxon>Hahella</taxon>
    </lineage>
</organism>
<evidence type="ECO:0000256" key="1">
    <source>
        <dbReference type="ARBA" id="ARBA00000085"/>
    </source>
</evidence>
<dbReference type="FunFam" id="3.30.565.10:FF:000006">
    <property type="entry name" value="Sensor histidine kinase WalK"/>
    <property type="match status" value="1"/>
</dbReference>
<dbReference type="GO" id="GO:0000155">
    <property type="term" value="F:phosphorelay sensor kinase activity"/>
    <property type="evidence" value="ECO:0007669"/>
    <property type="project" value="InterPro"/>
</dbReference>
<comment type="subcellular location">
    <subcellularLocation>
        <location evidence="2">Cell membrane</location>
        <topology evidence="2">Multi-pass membrane protein</topology>
    </subcellularLocation>
</comment>
<dbReference type="PROSITE" id="PS50885">
    <property type="entry name" value="HAMP"/>
    <property type="match status" value="1"/>
</dbReference>
<dbReference type="PROSITE" id="PS50109">
    <property type="entry name" value="HIS_KIN"/>
    <property type="match status" value="1"/>
</dbReference>
<evidence type="ECO:0000256" key="15">
    <source>
        <dbReference type="SAM" id="Phobius"/>
    </source>
</evidence>
<keyword evidence="10" id="KW-0067">ATP-binding</keyword>
<keyword evidence="11 15" id="KW-1133">Transmembrane helix</keyword>
<keyword evidence="4" id="KW-1003">Cell membrane</keyword>
<dbReference type="SUPFAM" id="SSF47384">
    <property type="entry name" value="Homodimeric domain of signal transducing histidine kinase"/>
    <property type="match status" value="1"/>
</dbReference>
<feature type="compositionally biased region" description="Basic and acidic residues" evidence="14">
    <location>
        <begin position="92"/>
        <end position="102"/>
    </location>
</feature>
<evidence type="ECO:0000256" key="3">
    <source>
        <dbReference type="ARBA" id="ARBA00012438"/>
    </source>
</evidence>
<dbReference type="GO" id="GO:0005886">
    <property type="term" value="C:plasma membrane"/>
    <property type="evidence" value="ECO:0007669"/>
    <property type="project" value="UniProtKB-SubCell"/>
</dbReference>
<dbReference type="InterPro" id="IPR003661">
    <property type="entry name" value="HisK_dim/P_dom"/>
</dbReference>
<dbReference type="InterPro" id="IPR036890">
    <property type="entry name" value="HATPase_C_sf"/>
</dbReference>
<dbReference type="InterPro" id="IPR003594">
    <property type="entry name" value="HATPase_dom"/>
</dbReference>
<feature type="transmembrane region" description="Helical" evidence="15">
    <location>
        <begin position="7"/>
        <end position="26"/>
    </location>
</feature>
<feature type="domain" description="HAMP" evidence="17">
    <location>
        <begin position="184"/>
        <end position="236"/>
    </location>
</feature>
<dbReference type="InterPro" id="IPR050398">
    <property type="entry name" value="HssS/ArlS-like"/>
</dbReference>
<feature type="domain" description="Histidine kinase" evidence="16">
    <location>
        <begin position="244"/>
        <end position="459"/>
    </location>
</feature>
<reference evidence="18 19" key="1">
    <citation type="journal article" date="2005" name="Nucleic Acids Res.">
        <title>Genomic blueprint of Hahella chejuensis, a marine microbe producing an algicidal agent.</title>
        <authorList>
            <person name="Jeong H."/>
            <person name="Yim J.H."/>
            <person name="Lee C."/>
            <person name="Choi S.-H."/>
            <person name="Park Y.K."/>
            <person name="Yoon S.H."/>
            <person name="Hur C.-G."/>
            <person name="Kang H.-Y."/>
            <person name="Kim D."/>
            <person name="Lee H.H."/>
            <person name="Park K.H."/>
            <person name="Park S.-H."/>
            <person name="Park H.-S."/>
            <person name="Lee H.K."/>
            <person name="Oh T.K."/>
            <person name="Kim J.F."/>
        </authorList>
    </citation>
    <scope>NUCLEOTIDE SEQUENCE [LARGE SCALE GENOMIC DNA]</scope>
    <source>
        <strain evidence="18 19">KCTC 2396</strain>
    </source>
</reference>
<evidence type="ECO:0000259" key="17">
    <source>
        <dbReference type="PROSITE" id="PS50885"/>
    </source>
</evidence>
<evidence type="ECO:0000256" key="8">
    <source>
        <dbReference type="ARBA" id="ARBA00022741"/>
    </source>
</evidence>
<feature type="transmembrane region" description="Helical" evidence="15">
    <location>
        <begin position="163"/>
        <end position="183"/>
    </location>
</feature>
<evidence type="ECO:0000256" key="11">
    <source>
        <dbReference type="ARBA" id="ARBA00022989"/>
    </source>
</evidence>
<dbReference type="AlphaFoldDB" id="Q2SQT7"/>
<dbReference type="Pfam" id="PF00672">
    <property type="entry name" value="HAMP"/>
    <property type="match status" value="1"/>
</dbReference>
<dbReference type="eggNOG" id="COG5002">
    <property type="taxonomic scope" value="Bacteria"/>
</dbReference>
<dbReference type="SMART" id="SM00388">
    <property type="entry name" value="HisKA"/>
    <property type="match status" value="1"/>
</dbReference>
<evidence type="ECO:0000256" key="7">
    <source>
        <dbReference type="ARBA" id="ARBA00022692"/>
    </source>
</evidence>
<dbReference type="Gene3D" id="6.10.340.10">
    <property type="match status" value="1"/>
</dbReference>
<keyword evidence="9 18" id="KW-0418">Kinase</keyword>
<dbReference type="GO" id="GO:0005524">
    <property type="term" value="F:ATP binding"/>
    <property type="evidence" value="ECO:0007669"/>
    <property type="project" value="UniProtKB-KW"/>
</dbReference>
<evidence type="ECO:0000256" key="5">
    <source>
        <dbReference type="ARBA" id="ARBA00022553"/>
    </source>
</evidence>
<evidence type="ECO:0000256" key="10">
    <source>
        <dbReference type="ARBA" id="ARBA00022840"/>
    </source>
</evidence>
<dbReference type="HOGENOM" id="CLU_000445_89_6_6"/>
<gene>
    <name evidence="18" type="ordered locus">HCH_00065</name>
</gene>
<evidence type="ECO:0000256" key="6">
    <source>
        <dbReference type="ARBA" id="ARBA00022679"/>
    </source>
</evidence>
<dbReference type="CDD" id="cd06225">
    <property type="entry name" value="HAMP"/>
    <property type="match status" value="1"/>
</dbReference>
<evidence type="ECO:0000313" key="19">
    <source>
        <dbReference type="Proteomes" id="UP000000238"/>
    </source>
</evidence>
<evidence type="ECO:0000256" key="12">
    <source>
        <dbReference type="ARBA" id="ARBA00023012"/>
    </source>
</evidence>
<evidence type="ECO:0000256" key="4">
    <source>
        <dbReference type="ARBA" id="ARBA00022475"/>
    </source>
</evidence>
<name>Q2SQT7_HAHCH</name>
<dbReference type="CDD" id="cd00082">
    <property type="entry name" value="HisKA"/>
    <property type="match status" value="1"/>
</dbReference>
<keyword evidence="12" id="KW-0902">Two-component regulatory system</keyword>
<keyword evidence="7 15" id="KW-0812">Transmembrane</keyword>
<dbReference type="STRING" id="349521.HCH_00065"/>